<proteinExistence type="predicted"/>
<gene>
    <name evidence="1" type="ORF">DI555_06595</name>
</gene>
<reference evidence="1 2" key="1">
    <citation type="submission" date="2017-08" db="EMBL/GenBank/DDBJ databases">
        <title>Infants hospitalized years apart are colonized by the same room-sourced microbial strains.</title>
        <authorList>
            <person name="Brooks B."/>
            <person name="Olm M.R."/>
            <person name="Firek B.A."/>
            <person name="Baker R."/>
            <person name="Thomas B.C."/>
            <person name="Morowitz M.J."/>
            <person name="Banfield J.F."/>
        </authorList>
    </citation>
    <scope>NUCLEOTIDE SEQUENCE [LARGE SCALE GENOMIC DNA]</scope>
    <source>
        <strain evidence="1">S2_005_002_R2_33</strain>
    </source>
</reference>
<comment type="caution">
    <text evidence="1">The sequence shown here is derived from an EMBL/GenBank/DDBJ whole genome shotgun (WGS) entry which is preliminary data.</text>
</comment>
<name>A0A2W5QF74_9SPHN</name>
<accession>A0A2W5QF74</accession>
<evidence type="ECO:0000313" key="1">
    <source>
        <dbReference type="EMBL" id="PZQ56277.1"/>
    </source>
</evidence>
<dbReference type="AlphaFoldDB" id="A0A2W5QF74"/>
<sequence length="93" mass="10363">MPYAMRCRDAAGNIILDVTDRITRLVGTFAVSTANTGSFTDPTLAGKSAWFHPLGSFRAPRITFDASSGTFSWNWETMPATYRSTRTIRYGLY</sequence>
<dbReference type="Proteomes" id="UP000249082">
    <property type="component" value="Unassembled WGS sequence"/>
</dbReference>
<dbReference type="EMBL" id="QFPX01000004">
    <property type="protein sequence ID" value="PZQ56277.1"/>
    <property type="molecule type" value="Genomic_DNA"/>
</dbReference>
<protein>
    <submittedName>
        <fullName evidence="1">Uncharacterized protein</fullName>
    </submittedName>
</protein>
<evidence type="ECO:0000313" key="2">
    <source>
        <dbReference type="Proteomes" id="UP000249082"/>
    </source>
</evidence>
<organism evidence="1 2">
    <name type="scientific">Novosphingobium pentaromativorans</name>
    <dbReference type="NCBI Taxonomy" id="205844"/>
    <lineage>
        <taxon>Bacteria</taxon>
        <taxon>Pseudomonadati</taxon>
        <taxon>Pseudomonadota</taxon>
        <taxon>Alphaproteobacteria</taxon>
        <taxon>Sphingomonadales</taxon>
        <taxon>Sphingomonadaceae</taxon>
        <taxon>Novosphingobium</taxon>
    </lineage>
</organism>